<dbReference type="EMBL" id="FXAU01000006">
    <property type="protein sequence ID" value="SMG43428.1"/>
    <property type="molecule type" value="Genomic_DNA"/>
</dbReference>
<dbReference type="GO" id="GO:0009279">
    <property type="term" value="C:cell outer membrane"/>
    <property type="evidence" value="ECO:0007669"/>
    <property type="project" value="UniProtKB-SubCell"/>
</dbReference>
<name>A0A1X7KPC7_9SPHI</name>
<sequence length="558" mass="62431">MEAILTYIIQVNILLVFIYLGYFLLLKGLTFHPLNRVYFILGGIFALLYPFMNIPALFKTHMEPIGEVVAYIPGMLQTEKTIEKGMDIQQVTLALFALGAMVLFLKLAVQLFSLMRIHRHSIEASWRTYVYRNVLFPIAPFSFFNRIYVNAKQHEESELYDIFEHEQIHVKGLHTLDIILFEAILILCWYNPVVWLLRKAVRQNLEFLTDQYVLNQGVDRQTYQYSLLHVSKQGATVGVGNQFNFKLLKKRITMMNKKRSSALELSKYAFLLPVLIFVAAAFTVTKADEKISEVVLLAKQTEVKDLQRVLQQKDTVKIIAVTEKDTVKGKFIGLAVQDEGTVVKKATEAGVTDTTAKKTQNVFIFRTNGNVLEKGKPLAVVDGKLMDPMFEINEIDANTIKEISIIKGEASTNIYGPEAKNGVIYITTKGEGKNNEVAPTQSYRFTKEGDTKSGTATILGTSMQKHTNDSINKRNASDPKMSIRIGPGGNGPKPLMVIDGVVQEDFDAAAKTLIPENIASVTVLKDKQSTMTYGAKGENGILIVTTKEGERVKAAKAE</sequence>
<dbReference type="OrthoDB" id="649093at2"/>
<feature type="transmembrane region" description="Helical" evidence="3">
    <location>
        <begin position="88"/>
        <end position="109"/>
    </location>
</feature>
<dbReference type="Pfam" id="PF05569">
    <property type="entry name" value="Peptidase_M56"/>
    <property type="match status" value="1"/>
</dbReference>
<keyword evidence="6" id="KW-1185">Reference proteome</keyword>
<keyword evidence="1" id="KW-0998">Cell outer membrane</keyword>
<feature type="transmembrane region" description="Helical" evidence="3">
    <location>
        <begin position="130"/>
        <end position="149"/>
    </location>
</feature>
<keyword evidence="1" id="KW-0813">Transport</keyword>
<feature type="transmembrane region" description="Helical" evidence="3">
    <location>
        <begin position="178"/>
        <end position="197"/>
    </location>
</feature>
<dbReference type="STRING" id="561061.SAMN05660862_3095"/>
<feature type="compositionally biased region" description="Basic and acidic residues" evidence="2">
    <location>
        <begin position="466"/>
        <end position="477"/>
    </location>
</feature>
<evidence type="ECO:0000313" key="6">
    <source>
        <dbReference type="Proteomes" id="UP000192980"/>
    </source>
</evidence>
<dbReference type="InterPro" id="IPR039426">
    <property type="entry name" value="TonB-dep_rcpt-like"/>
</dbReference>
<evidence type="ECO:0000256" key="1">
    <source>
        <dbReference type="PROSITE-ProRule" id="PRU01360"/>
    </source>
</evidence>
<dbReference type="InterPro" id="IPR052173">
    <property type="entry name" value="Beta-lactam_resp_regulator"/>
</dbReference>
<dbReference type="Gene3D" id="2.170.130.10">
    <property type="entry name" value="TonB-dependent receptor, plug domain"/>
    <property type="match status" value="2"/>
</dbReference>
<keyword evidence="1" id="KW-1134">Transmembrane beta strand</keyword>
<evidence type="ECO:0000313" key="5">
    <source>
        <dbReference type="EMBL" id="SMG43428.1"/>
    </source>
</evidence>
<dbReference type="InterPro" id="IPR008756">
    <property type="entry name" value="Peptidase_M56"/>
</dbReference>
<dbReference type="PROSITE" id="PS52016">
    <property type="entry name" value="TONB_DEPENDENT_REC_3"/>
    <property type="match status" value="1"/>
</dbReference>
<dbReference type="PANTHER" id="PTHR34978">
    <property type="entry name" value="POSSIBLE SENSOR-TRANSDUCER PROTEIN BLAR"/>
    <property type="match status" value="1"/>
</dbReference>
<feature type="transmembrane region" description="Helical" evidence="3">
    <location>
        <begin position="37"/>
        <end position="58"/>
    </location>
</feature>
<comment type="similarity">
    <text evidence="1">Belongs to the TonB-dependent receptor family.</text>
</comment>
<dbReference type="AlphaFoldDB" id="A0A1X7KPC7"/>
<reference evidence="5 6" key="1">
    <citation type="submission" date="2017-04" db="EMBL/GenBank/DDBJ databases">
        <authorList>
            <person name="Afonso C.L."/>
            <person name="Miller P.J."/>
            <person name="Scott M.A."/>
            <person name="Spackman E."/>
            <person name="Goraichik I."/>
            <person name="Dimitrov K.M."/>
            <person name="Suarez D.L."/>
            <person name="Swayne D.E."/>
        </authorList>
    </citation>
    <scope>NUCLEOTIDE SEQUENCE [LARGE SCALE GENOMIC DNA]</scope>
    <source>
        <strain evidence="5 6">DSM 22418</strain>
    </source>
</reference>
<dbReference type="Proteomes" id="UP000192980">
    <property type="component" value="Unassembled WGS sequence"/>
</dbReference>
<comment type="subcellular location">
    <subcellularLocation>
        <location evidence="1">Cell outer membrane</location>
        <topology evidence="1">Multi-pass membrane protein</topology>
    </subcellularLocation>
</comment>
<proteinExistence type="inferred from homology"/>
<protein>
    <submittedName>
        <fullName evidence="5">Antirepressor regulating drug resistance, predicted signal transduction N-terminal membrane component</fullName>
    </submittedName>
</protein>
<evidence type="ECO:0000256" key="2">
    <source>
        <dbReference type="SAM" id="MobiDB-lite"/>
    </source>
</evidence>
<feature type="domain" description="Peptidase M56" evidence="4">
    <location>
        <begin position="129"/>
        <end position="255"/>
    </location>
</feature>
<keyword evidence="1 3" id="KW-0472">Membrane</keyword>
<keyword evidence="1 3" id="KW-0812">Transmembrane</keyword>
<dbReference type="CDD" id="cd07341">
    <property type="entry name" value="M56_BlaR1_MecR1_like"/>
    <property type="match status" value="1"/>
</dbReference>
<dbReference type="InterPro" id="IPR037066">
    <property type="entry name" value="Plug_dom_sf"/>
</dbReference>
<keyword evidence="3" id="KW-1133">Transmembrane helix</keyword>
<organism evidence="5 6">
    <name type="scientific">Sphingobacterium psychroaquaticum</name>
    <dbReference type="NCBI Taxonomy" id="561061"/>
    <lineage>
        <taxon>Bacteria</taxon>
        <taxon>Pseudomonadati</taxon>
        <taxon>Bacteroidota</taxon>
        <taxon>Sphingobacteriia</taxon>
        <taxon>Sphingobacteriales</taxon>
        <taxon>Sphingobacteriaceae</taxon>
        <taxon>Sphingobacterium</taxon>
    </lineage>
</organism>
<accession>A0A1X7KPC7</accession>
<gene>
    <name evidence="5" type="ORF">SAMN05660862_3095</name>
</gene>
<feature type="transmembrane region" description="Helical" evidence="3">
    <location>
        <begin position="6"/>
        <end position="25"/>
    </location>
</feature>
<feature type="region of interest" description="Disordered" evidence="2">
    <location>
        <begin position="463"/>
        <end position="489"/>
    </location>
</feature>
<evidence type="ECO:0000259" key="4">
    <source>
        <dbReference type="Pfam" id="PF05569"/>
    </source>
</evidence>
<dbReference type="PANTHER" id="PTHR34978:SF3">
    <property type="entry name" value="SLR0241 PROTEIN"/>
    <property type="match status" value="1"/>
</dbReference>
<feature type="transmembrane region" description="Helical" evidence="3">
    <location>
        <begin position="265"/>
        <end position="284"/>
    </location>
</feature>
<dbReference type="RefSeq" id="WP_085473803.1">
    <property type="nucleotide sequence ID" value="NZ_FXAU01000006.1"/>
</dbReference>
<dbReference type="SUPFAM" id="SSF56935">
    <property type="entry name" value="Porins"/>
    <property type="match status" value="2"/>
</dbReference>
<evidence type="ECO:0000256" key="3">
    <source>
        <dbReference type="SAM" id="Phobius"/>
    </source>
</evidence>